<dbReference type="InterPro" id="IPR042201">
    <property type="entry name" value="FH2_Formin_sf"/>
</dbReference>
<feature type="domain" description="FH2" evidence="2">
    <location>
        <begin position="708"/>
        <end position="1101"/>
    </location>
</feature>
<sequence length="1133" mass="124134">MLQHAPPMEYLPWRNRLPRTFFIQSRTARPMYICRGIALTTSMRQKSKKKRTKKENSPTPVAISPTCSTILEESFSVIDKENFANSIYFSNGSNYNESALVSSSVCVVKGEEALSPSKALSEAKARNVENQTIEEDAKTVNSIASSGVVYQTANEEQDCRSSRSAQSELMDSRTPTSPCEPMQPKSTVAGPHHAYSNKDAHAQASKRRSSRDPVKIMPEIITECNDQRSLRDVVSSFADPNSSEDQRALDLSVINKAIGNNTGFLSRICMRNDLMSLGVLKGVALVSGTKHPALSRELRRLVESETKDLVIQEPPKETLDRRSAIDLLFDWFANSDDVNEQFRKYQFLHMLAESPNMTAAKWDRLMDTISRILDVEAVVMRRGRSDAKKVSETPAGRRPYSDILNICAEDGSSPRICGNQTTSASTSPAPSDPDQEEKNNSNVSRKNSLESDNLVLKTNAPMPKIKTRPRSVSRNRATRLALIPPNERTPQHQNDFGNIESVSSPNAVHGDGVISSQDSPSSPIPPAPTPPVQTKKSQSFSVSFIAAISPARSRQSAVTDAPPPPAPPPPPADLLPKSASVSASQLSVETLPVVSAPAAPPPPPAGLLGNSSNFVYSDGESHQASAPPCEPAPCSSSTDPTSEQCPSSTPAPPPPAPPPPPPPPPPPGLLKLQTGGGPPPPPPPPPPPGIFRSNSSGPAISPSCTARSDEVYPKKKKTYTLLWQAVSQHAITNVHTVWNEYSRPEFRVEERDQVQMLFERAEPTTLSRFSSERRSLRERSKSEQTFELPQQKALNLEIVLAKLRPLTVMDLITRLESINMDGISIDLLGSLVKYFPTDEEMLMYKNAPREDVKRSCDILCWEAARRPTLKIRAELAIAREQILSDFGRHAESTKRIRTACDSLRSPILVHLLHKCLQYGNYINQGTALSKAVGFKLSSLPAILAAKGKQKNVSKLRLVDLLAQFVEFDTIALENVISSLQSARSITLNDVEAASKELNTSVTRLKQQLNIGGAGDVSLLEAYQPFLESAMSSGASLVSDLQDLRATEKSLQLFLCADTMKLEEIITVITDALTMLSTSIKERAAVKLRSSSVCMSAPRQTAGRERFTMHRRSLQPSRPSVETMRQMFLQAANQ</sequence>
<dbReference type="SMART" id="SM00498">
    <property type="entry name" value="FH2"/>
    <property type="match status" value="1"/>
</dbReference>
<protein>
    <recommendedName>
        <fullName evidence="2">FH2 domain-containing protein</fullName>
    </recommendedName>
</protein>
<dbReference type="EMBL" id="JARK01001494">
    <property type="protein sequence ID" value="EYB95551.1"/>
    <property type="molecule type" value="Genomic_DNA"/>
</dbReference>
<feature type="compositionally biased region" description="Pro residues" evidence="1">
    <location>
        <begin position="561"/>
        <end position="573"/>
    </location>
</feature>
<dbReference type="PANTHER" id="PTHR46345:SF8">
    <property type="entry name" value="FORMIN 3, ISOFORM B"/>
    <property type="match status" value="1"/>
</dbReference>
<evidence type="ECO:0000259" key="2">
    <source>
        <dbReference type="PROSITE" id="PS51444"/>
    </source>
</evidence>
<dbReference type="AlphaFoldDB" id="A0A016SYW1"/>
<dbReference type="PANTHER" id="PTHR46345">
    <property type="entry name" value="INVERTED FORMIN-2"/>
    <property type="match status" value="1"/>
</dbReference>
<feature type="compositionally biased region" description="Polar residues" evidence="1">
    <location>
        <begin position="162"/>
        <end position="177"/>
    </location>
</feature>
<evidence type="ECO:0000313" key="4">
    <source>
        <dbReference type="Proteomes" id="UP000024635"/>
    </source>
</evidence>
<proteinExistence type="predicted"/>
<feature type="region of interest" description="Disordered" evidence="1">
    <location>
        <begin position="1098"/>
        <end position="1119"/>
    </location>
</feature>
<dbReference type="PRINTS" id="PR01217">
    <property type="entry name" value="PRICHEXTENSN"/>
</dbReference>
<dbReference type="Proteomes" id="UP000024635">
    <property type="component" value="Unassembled WGS sequence"/>
</dbReference>
<dbReference type="STRING" id="53326.A0A016SYW1"/>
<feature type="compositionally biased region" description="Pro residues" evidence="1">
    <location>
        <begin position="522"/>
        <end position="531"/>
    </location>
</feature>
<feature type="region of interest" description="Disordered" evidence="1">
    <location>
        <begin position="412"/>
        <end position="710"/>
    </location>
</feature>
<accession>A0A016SYW1</accession>
<dbReference type="InterPro" id="IPR015425">
    <property type="entry name" value="FH2_Formin"/>
</dbReference>
<feature type="compositionally biased region" description="Pro residues" evidence="1">
    <location>
        <begin position="677"/>
        <end position="689"/>
    </location>
</feature>
<gene>
    <name evidence="3" type="primary">Acey_s0158.g3234</name>
    <name evidence="3" type="synonym">Acey-inft-2</name>
    <name evidence="3" type="ORF">Y032_0158g3234</name>
</gene>
<feature type="compositionally biased region" description="Basic residues" evidence="1">
    <location>
        <begin position="465"/>
        <end position="477"/>
    </location>
</feature>
<organism evidence="3 4">
    <name type="scientific">Ancylostoma ceylanicum</name>
    <dbReference type="NCBI Taxonomy" id="53326"/>
    <lineage>
        <taxon>Eukaryota</taxon>
        <taxon>Metazoa</taxon>
        <taxon>Ecdysozoa</taxon>
        <taxon>Nematoda</taxon>
        <taxon>Chromadorea</taxon>
        <taxon>Rhabditida</taxon>
        <taxon>Rhabditina</taxon>
        <taxon>Rhabditomorpha</taxon>
        <taxon>Strongyloidea</taxon>
        <taxon>Ancylostomatidae</taxon>
        <taxon>Ancylostomatinae</taxon>
        <taxon>Ancylostoma</taxon>
    </lineage>
</organism>
<keyword evidence="4" id="KW-1185">Reference proteome</keyword>
<evidence type="ECO:0000256" key="1">
    <source>
        <dbReference type="SAM" id="MobiDB-lite"/>
    </source>
</evidence>
<feature type="compositionally biased region" description="Low complexity" evidence="1">
    <location>
        <begin position="624"/>
        <end position="637"/>
    </location>
</feature>
<feature type="compositionally biased region" description="Polar residues" evidence="1">
    <location>
        <begin position="579"/>
        <end position="588"/>
    </location>
</feature>
<dbReference type="SUPFAM" id="SSF101447">
    <property type="entry name" value="Formin homology 2 domain (FH2 domain)"/>
    <property type="match status" value="1"/>
</dbReference>
<feature type="compositionally biased region" description="Polar residues" evidence="1">
    <location>
        <begin position="532"/>
        <end position="542"/>
    </location>
</feature>
<dbReference type="OrthoDB" id="1668162at2759"/>
<dbReference type="Gene3D" id="1.20.58.2220">
    <property type="entry name" value="Formin, FH2 domain"/>
    <property type="match status" value="1"/>
</dbReference>
<feature type="compositionally biased region" description="Pro residues" evidence="1">
    <location>
        <begin position="649"/>
        <end position="668"/>
    </location>
</feature>
<dbReference type="PROSITE" id="PS51444">
    <property type="entry name" value="FH2"/>
    <property type="match status" value="1"/>
</dbReference>
<name>A0A016SYW1_9BILA</name>
<feature type="compositionally biased region" description="Polar residues" evidence="1">
    <location>
        <begin position="638"/>
        <end position="648"/>
    </location>
</feature>
<reference evidence="4" key="1">
    <citation type="journal article" date="2015" name="Nat. Genet.">
        <title>The genome and transcriptome of the zoonotic hookworm Ancylostoma ceylanicum identify infection-specific gene families.</title>
        <authorList>
            <person name="Schwarz E.M."/>
            <person name="Hu Y."/>
            <person name="Antoshechkin I."/>
            <person name="Miller M.M."/>
            <person name="Sternberg P.W."/>
            <person name="Aroian R.V."/>
        </authorList>
    </citation>
    <scope>NUCLEOTIDE SEQUENCE</scope>
    <source>
        <strain evidence="4">HY135</strain>
    </source>
</reference>
<comment type="caution">
    <text evidence="3">The sequence shown here is derived from an EMBL/GenBank/DDBJ whole genome shotgun (WGS) entry which is preliminary data.</text>
</comment>
<feature type="compositionally biased region" description="Polar residues" evidence="1">
    <location>
        <begin position="491"/>
        <end position="506"/>
    </location>
</feature>
<feature type="compositionally biased region" description="Polar residues" evidence="1">
    <location>
        <begin position="692"/>
        <end position="706"/>
    </location>
</feature>
<evidence type="ECO:0000313" key="3">
    <source>
        <dbReference type="EMBL" id="EYB95551.1"/>
    </source>
</evidence>
<feature type="region of interest" description="Disordered" evidence="1">
    <location>
        <begin position="152"/>
        <end position="215"/>
    </location>
</feature>
<dbReference type="Pfam" id="PF02181">
    <property type="entry name" value="FH2"/>
    <property type="match status" value="1"/>
</dbReference>